<evidence type="ECO:0000259" key="3">
    <source>
        <dbReference type="PROSITE" id="PS51462"/>
    </source>
</evidence>
<dbReference type="Pfam" id="PF00293">
    <property type="entry name" value="NUDIX"/>
    <property type="match status" value="1"/>
</dbReference>
<keyword evidence="2 4" id="KW-0378">Hydrolase</keyword>
<proteinExistence type="predicted"/>
<accession>A0A196SCD9</accession>
<dbReference type="STRING" id="478820.A0A196SCD9"/>
<dbReference type="PANTHER" id="PTHR11839:SF18">
    <property type="entry name" value="NUDIX HYDROLASE DOMAIN-CONTAINING PROTEIN"/>
    <property type="match status" value="1"/>
</dbReference>
<comment type="cofactor">
    <cofactor evidence="1">
        <name>Mg(2+)</name>
        <dbReference type="ChEBI" id="CHEBI:18420"/>
    </cofactor>
</comment>
<dbReference type="EMBL" id="LXWW01000346">
    <property type="protein sequence ID" value="OAO13674.1"/>
    <property type="molecule type" value="Genomic_DNA"/>
</dbReference>
<dbReference type="GO" id="GO:0080041">
    <property type="term" value="F:ADP-ribose pyrophosphohydrolase activity"/>
    <property type="evidence" value="ECO:0007669"/>
    <property type="project" value="TreeGrafter"/>
</dbReference>
<gene>
    <name evidence="4" type="ORF">AV274_4649</name>
</gene>
<evidence type="ECO:0000313" key="5">
    <source>
        <dbReference type="Proteomes" id="UP000078348"/>
    </source>
</evidence>
<sequence length="281" mass="31217">MAKHSRGRCSLWFTSPESSVPSDQNRCISCDLFLFRLSPSVLINGVSVPITASCDCDLEEVLRSPNFVNWTKKVDSRLLVKSIDVQSVDMFGNGRIGFIKFKSLVYKSSFPNGRHIPGIVFMRGPSVGILLVLNCNGKKYTILTCQPRFPIADSAFTEIPAGVFDGEVFSGVAAKELKEEVGITIRAESLVDMTEQVYGGRYPGMYPSPGGCDEYIKLFLYEQDVSAEQLDSFKGKATGLMEEGEYISLKVMELDRLIEETSDAKALCAFTLYQYLQSKKQ</sequence>
<evidence type="ECO:0000256" key="1">
    <source>
        <dbReference type="ARBA" id="ARBA00001946"/>
    </source>
</evidence>
<dbReference type="CDD" id="cd03424">
    <property type="entry name" value="NUDIX_ADPRase_Nudt5_UGPPase_Nudt14"/>
    <property type="match status" value="1"/>
</dbReference>
<dbReference type="Proteomes" id="UP000078348">
    <property type="component" value="Unassembled WGS sequence"/>
</dbReference>
<dbReference type="AlphaFoldDB" id="A0A196SCD9"/>
<dbReference type="GO" id="GO:0019693">
    <property type="term" value="P:ribose phosphate metabolic process"/>
    <property type="evidence" value="ECO:0007669"/>
    <property type="project" value="TreeGrafter"/>
</dbReference>
<dbReference type="OrthoDB" id="10249920at2759"/>
<name>A0A196SCD9_BLAHN</name>
<evidence type="ECO:0000256" key="2">
    <source>
        <dbReference type="ARBA" id="ARBA00022801"/>
    </source>
</evidence>
<dbReference type="GO" id="GO:0080042">
    <property type="term" value="F:ADP-glucose pyrophosphohydrolase activity"/>
    <property type="evidence" value="ECO:0007669"/>
    <property type="project" value="TreeGrafter"/>
</dbReference>
<dbReference type="SUPFAM" id="SSF55811">
    <property type="entry name" value="Nudix"/>
    <property type="match status" value="1"/>
</dbReference>
<dbReference type="PANTHER" id="PTHR11839">
    <property type="entry name" value="UDP/ADP-SUGAR PYROPHOSPHATASE"/>
    <property type="match status" value="1"/>
</dbReference>
<dbReference type="InterPro" id="IPR000086">
    <property type="entry name" value="NUDIX_hydrolase_dom"/>
</dbReference>
<protein>
    <submittedName>
        <fullName evidence="4">NUDIX family hydrolase</fullName>
    </submittedName>
</protein>
<keyword evidence="5" id="KW-1185">Reference proteome</keyword>
<feature type="domain" description="Nudix hydrolase" evidence="3">
    <location>
        <begin position="122"/>
        <end position="274"/>
    </location>
</feature>
<evidence type="ECO:0000313" key="4">
    <source>
        <dbReference type="EMBL" id="OAO13674.1"/>
    </source>
</evidence>
<reference evidence="4 5" key="1">
    <citation type="submission" date="2016-05" db="EMBL/GenBank/DDBJ databases">
        <title>Nuclear genome of Blastocystis sp. subtype 1 NandII.</title>
        <authorList>
            <person name="Gentekaki E."/>
            <person name="Curtis B."/>
            <person name="Stairs C."/>
            <person name="Eme L."/>
            <person name="Herman E."/>
            <person name="Klimes V."/>
            <person name="Arias M.C."/>
            <person name="Elias M."/>
            <person name="Hilliou F."/>
            <person name="Klute M."/>
            <person name="Malik S.-B."/>
            <person name="Pightling A."/>
            <person name="Rachubinski R."/>
            <person name="Salas D."/>
            <person name="Schlacht A."/>
            <person name="Suga H."/>
            <person name="Archibald J."/>
            <person name="Ball S.G."/>
            <person name="Clark G."/>
            <person name="Dacks J."/>
            <person name="Van Der Giezen M."/>
            <person name="Tsaousis A."/>
            <person name="Roger A."/>
        </authorList>
    </citation>
    <scope>NUCLEOTIDE SEQUENCE [LARGE SCALE GENOMIC DNA]</scope>
    <source>
        <strain evidence="5">ATCC 50177 / NandII</strain>
    </source>
</reference>
<dbReference type="PROSITE" id="PS51462">
    <property type="entry name" value="NUDIX"/>
    <property type="match status" value="1"/>
</dbReference>
<dbReference type="GO" id="GO:0006753">
    <property type="term" value="P:nucleoside phosphate metabolic process"/>
    <property type="evidence" value="ECO:0007669"/>
    <property type="project" value="TreeGrafter"/>
</dbReference>
<organism evidence="4 5">
    <name type="scientific">Blastocystis sp. subtype 1 (strain ATCC 50177 / NandII)</name>
    <dbReference type="NCBI Taxonomy" id="478820"/>
    <lineage>
        <taxon>Eukaryota</taxon>
        <taxon>Sar</taxon>
        <taxon>Stramenopiles</taxon>
        <taxon>Bigyra</taxon>
        <taxon>Opalozoa</taxon>
        <taxon>Opalinata</taxon>
        <taxon>Blastocystidae</taxon>
        <taxon>Blastocystis</taxon>
    </lineage>
</organism>
<dbReference type="InterPro" id="IPR015797">
    <property type="entry name" value="NUDIX_hydrolase-like_dom_sf"/>
</dbReference>
<dbReference type="Gene3D" id="3.90.79.10">
    <property type="entry name" value="Nucleoside Triphosphate Pyrophosphohydrolase"/>
    <property type="match status" value="1"/>
</dbReference>
<comment type="caution">
    <text evidence="4">The sequence shown here is derived from an EMBL/GenBank/DDBJ whole genome shotgun (WGS) entry which is preliminary data.</text>
</comment>